<keyword evidence="2" id="KW-0812">Transmembrane</keyword>
<dbReference type="PROSITE" id="PS51257">
    <property type="entry name" value="PROKAR_LIPOPROTEIN"/>
    <property type="match status" value="1"/>
</dbReference>
<dbReference type="RefSeq" id="WP_301663542.1">
    <property type="nucleotide sequence ID" value="NZ_VCYH01000003.1"/>
</dbReference>
<name>A0ABT8M946_9EURY</name>
<protein>
    <recommendedName>
        <fullName evidence="5">PGF-CTERM sorting domain-containing protein</fullName>
    </recommendedName>
</protein>
<dbReference type="Proteomes" id="UP001168338">
    <property type="component" value="Unassembled WGS sequence"/>
</dbReference>
<keyword evidence="2" id="KW-1133">Transmembrane helix</keyword>
<dbReference type="EMBL" id="VCYH01000003">
    <property type="protein sequence ID" value="MDN7024439.1"/>
    <property type="molecule type" value="Genomic_DNA"/>
</dbReference>
<feature type="transmembrane region" description="Helical" evidence="2">
    <location>
        <begin position="267"/>
        <end position="286"/>
    </location>
</feature>
<evidence type="ECO:0000256" key="1">
    <source>
        <dbReference type="SAM" id="MobiDB-lite"/>
    </source>
</evidence>
<organism evidence="3 4">
    <name type="scientific">Methanoculleus frigidifontis</name>
    <dbReference type="NCBI Taxonomy" id="2584085"/>
    <lineage>
        <taxon>Archaea</taxon>
        <taxon>Methanobacteriati</taxon>
        <taxon>Methanobacteriota</taxon>
        <taxon>Stenosarchaea group</taxon>
        <taxon>Methanomicrobia</taxon>
        <taxon>Methanomicrobiales</taxon>
        <taxon>Methanomicrobiaceae</taxon>
        <taxon>Methanoculleus</taxon>
    </lineage>
</organism>
<comment type="caution">
    <text evidence="3">The sequence shown here is derived from an EMBL/GenBank/DDBJ whole genome shotgun (WGS) entry which is preliminary data.</text>
</comment>
<evidence type="ECO:0000313" key="3">
    <source>
        <dbReference type="EMBL" id="MDN7024439.1"/>
    </source>
</evidence>
<evidence type="ECO:0000256" key="2">
    <source>
        <dbReference type="SAM" id="Phobius"/>
    </source>
</evidence>
<sequence>MSGSRRAQKALLMALLVVGCVIAVPVSAQVDTPTATEIPFDETTPNETVTETPTETVTEIATETVTETPTETVTEIATETMTVTETVTESGAVVSGQEAENVTEVPVQVQPGETITVGSETQIYDLSGLRNATTDEPVTELRAYEDNNPETGTLVNTVSVGPIDTNVELSAADFGDTFGVYYPYDGQAVVDNSITVMEEEGGVAANETANVTETMTTETTATPAETETVTTEETPVETMTTEAMTPETTFTPMQETETPSPTPTTPLSFFSVLGALGILSLLIVVLRYRR</sequence>
<accession>A0ABT8M946</accession>
<gene>
    <name evidence="3" type="ORF">FGU65_05975</name>
</gene>
<keyword evidence="2" id="KW-0472">Membrane</keyword>
<reference evidence="3" key="1">
    <citation type="submission" date="2019-05" db="EMBL/GenBank/DDBJ databases">
        <title>Methanoculleus sp. FWC-SCC1, a methanogenic archaeon isolated from deep marine cold seep.</title>
        <authorList>
            <person name="Chen Y.-W."/>
            <person name="Chen S.-C."/>
            <person name="Teng N.-H."/>
            <person name="Lai M.-C."/>
        </authorList>
    </citation>
    <scope>NUCLEOTIDE SEQUENCE</scope>
    <source>
        <strain evidence="3">FWC-SCC1</strain>
    </source>
</reference>
<evidence type="ECO:0000313" key="4">
    <source>
        <dbReference type="Proteomes" id="UP001168338"/>
    </source>
</evidence>
<keyword evidence="4" id="KW-1185">Reference proteome</keyword>
<feature type="region of interest" description="Disordered" evidence="1">
    <location>
        <begin position="217"/>
        <end position="240"/>
    </location>
</feature>
<evidence type="ECO:0008006" key="5">
    <source>
        <dbReference type="Google" id="ProtNLM"/>
    </source>
</evidence>
<proteinExistence type="predicted"/>